<dbReference type="PANTHER" id="PTHR45978">
    <property type="entry name" value="SPX DOMAIN-CONTAINING PROTEIN 3"/>
    <property type="match status" value="1"/>
</dbReference>
<dbReference type="AlphaFoldDB" id="A0A5J5A505"/>
<dbReference type="InterPro" id="IPR004331">
    <property type="entry name" value="SPX_dom"/>
</dbReference>
<dbReference type="EMBL" id="CM018046">
    <property type="protein sequence ID" value="KAA8525459.1"/>
    <property type="molecule type" value="Genomic_DNA"/>
</dbReference>
<keyword evidence="4" id="KW-1185">Reference proteome</keyword>
<protein>
    <recommendedName>
        <fullName evidence="2">SPX domain-containing protein</fullName>
    </recommendedName>
</protein>
<reference evidence="3 4" key="1">
    <citation type="submission" date="2019-09" db="EMBL/GenBank/DDBJ databases">
        <title>A chromosome-level genome assembly of the Chinese tupelo Nyssa sinensis.</title>
        <authorList>
            <person name="Yang X."/>
            <person name="Kang M."/>
            <person name="Yang Y."/>
            <person name="Xiong H."/>
            <person name="Wang M."/>
            <person name="Zhang Z."/>
            <person name="Wang Z."/>
            <person name="Wu H."/>
            <person name="Ma T."/>
            <person name="Liu J."/>
            <person name="Xi Z."/>
        </authorList>
    </citation>
    <scope>NUCLEOTIDE SEQUENCE [LARGE SCALE GENOMIC DNA]</scope>
    <source>
        <strain evidence="3">J267</strain>
        <tissue evidence="3">Leaf</tissue>
    </source>
</reference>
<evidence type="ECO:0000256" key="1">
    <source>
        <dbReference type="SAM" id="Coils"/>
    </source>
</evidence>
<dbReference type="CDD" id="cd14481">
    <property type="entry name" value="SPX_AtSPX1_like"/>
    <property type="match status" value="1"/>
</dbReference>
<dbReference type="InterPro" id="IPR031142">
    <property type="entry name" value="SPX_prot"/>
</dbReference>
<gene>
    <name evidence="3" type="ORF">F0562_007314</name>
</gene>
<feature type="domain" description="SPX" evidence="2">
    <location>
        <begin position="1"/>
        <end position="145"/>
    </location>
</feature>
<proteinExistence type="predicted"/>
<evidence type="ECO:0000259" key="2">
    <source>
        <dbReference type="PROSITE" id="PS51382"/>
    </source>
</evidence>
<accession>A0A5J5A505</accession>
<keyword evidence="1" id="KW-0175">Coiled coil</keyword>
<feature type="coiled-coil region" evidence="1">
    <location>
        <begin position="72"/>
        <end position="99"/>
    </location>
</feature>
<organism evidence="3 4">
    <name type="scientific">Nyssa sinensis</name>
    <dbReference type="NCBI Taxonomy" id="561372"/>
    <lineage>
        <taxon>Eukaryota</taxon>
        <taxon>Viridiplantae</taxon>
        <taxon>Streptophyta</taxon>
        <taxon>Embryophyta</taxon>
        <taxon>Tracheophyta</taxon>
        <taxon>Spermatophyta</taxon>
        <taxon>Magnoliopsida</taxon>
        <taxon>eudicotyledons</taxon>
        <taxon>Gunneridae</taxon>
        <taxon>Pentapetalae</taxon>
        <taxon>asterids</taxon>
        <taxon>Cornales</taxon>
        <taxon>Nyssaceae</taxon>
        <taxon>Nyssa</taxon>
    </lineage>
</organism>
<dbReference type="Proteomes" id="UP000325577">
    <property type="component" value="Linkage Group LG3"/>
</dbReference>
<name>A0A5J5A505_9ASTE</name>
<evidence type="ECO:0000313" key="3">
    <source>
        <dbReference type="EMBL" id="KAA8525459.1"/>
    </source>
</evidence>
<dbReference type="GO" id="GO:0016036">
    <property type="term" value="P:cellular response to phosphate starvation"/>
    <property type="evidence" value="ECO:0007669"/>
    <property type="project" value="InterPro"/>
</dbReference>
<dbReference type="Pfam" id="PF03105">
    <property type="entry name" value="SPX"/>
    <property type="match status" value="1"/>
</dbReference>
<dbReference type="PROSITE" id="PS51382">
    <property type="entry name" value="SPX"/>
    <property type="match status" value="1"/>
</dbReference>
<dbReference type="OrthoDB" id="6493944at2759"/>
<dbReference type="PANTHER" id="PTHR45978:SF3">
    <property type="entry name" value="SPX DOMAIN-CONTAINING PROTEIN 1-LIKE"/>
    <property type="match status" value="1"/>
</dbReference>
<evidence type="ECO:0000313" key="4">
    <source>
        <dbReference type="Proteomes" id="UP000325577"/>
    </source>
</evidence>
<sequence length="267" mass="31220">MKFWKSLSNLIEETLPDWRDKFLSYKDLKQQLKLIYPKEGESVRANKRPRLSDDTDGPWWPHGFHRELYDKEEEYIIRLKVLQDRVAEAQNSNEELMKVGREMVDFHGEMVLLENYSALNYTGLVKILKKYDKRSGALIRLPFIQKVLRQPFFTTDVLNKLVKESETMLDQLFSTNERSAPAEAAEERCDTNSALENKERLLKIPEELAEIENMESSMHMKTVSALRVLKEIRSGSSTRNLFSLPPLQSNELEEVWKKVPVLEQTAK</sequence>